<keyword evidence="4 6" id="KW-1133">Transmembrane helix</keyword>
<evidence type="ECO:0000256" key="5">
    <source>
        <dbReference type="ARBA" id="ARBA00023136"/>
    </source>
</evidence>
<dbReference type="Pfam" id="PF01943">
    <property type="entry name" value="Polysacc_synt"/>
    <property type="match status" value="1"/>
</dbReference>
<reference evidence="7 8" key="1">
    <citation type="submission" date="2024-06" db="EMBL/GenBank/DDBJ databases">
        <title>Novosphingobium rhizovicinus M1R2S20.</title>
        <authorList>
            <person name="Sun J.-Q."/>
        </authorList>
    </citation>
    <scope>NUCLEOTIDE SEQUENCE [LARGE SCALE GENOMIC DNA]</scope>
    <source>
        <strain evidence="7 8">M1R2S20</strain>
    </source>
</reference>
<protein>
    <submittedName>
        <fullName evidence="7">Lipopolysaccharide biosynthesis protein</fullName>
    </submittedName>
</protein>
<proteinExistence type="predicted"/>
<feature type="transmembrane region" description="Helical" evidence="6">
    <location>
        <begin position="52"/>
        <end position="75"/>
    </location>
</feature>
<keyword evidence="2" id="KW-1003">Cell membrane</keyword>
<feature type="transmembrane region" description="Helical" evidence="6">
    <location>
        <begin position="129"/>
        <end position="148"/>
    </location>
</feature>
<accession>A0ABV3R9C3</accession>
<organism evidence="7 8">
    <name type="scientific">Novosphingobium rhizovicinum</name>
    <dbReference type="NCBI Taxonomy" id="3228928"/>
    <lineage>
        <taxon>Bacteria</taxon>
        <taxon>Pseudomonadati</taxon>
        <taxon>Pseudomonadota</taxon>
        <taxon>Alphaproteobacteria</taxon>
        <taxon>Sphingomonadales</taxon>
        <taxon>Sphingomonadaceae</taxon>
        <taxon>Novosphingobium</taxon>
    </lineage>
</organism>
<feature type="transmembrane region" description="Helical" evidence="6">
    <location>
        <begin position="189"/>
        <end position="212"/>
    </location>
</feature>
<gene>
    <name evidence="7" type="ORF">ABUH87_05790</name>
</gene>
<evidence type="ECO:0000256" key="4">
    <source>
        <dbReference type="ARBA" id="ARBA00022989"/>
    </source>
</evidence>
<feature type="transmembrane region" description="Helical" evidence="6">
    <location>
        <begin position="408"/>
        <end position="431"/>
    </location>
</feature>
<feature type="transmembrane region" description="Helical" evidence="6">
    <location>
        <begin position="96"/>
        <end position="123"/>
    </location>
</feature>
<evidence type="ECO:0000256" key="2">
    <source>
        <dbReference type="ARBA" id="ARBA00022475"/>
    </source>
</evidence>
<feature type="transmembrane region" description="Helical" evidence="6">
    <location>
        <begin position="350"/>
        <end position="369"/>
    </location>
</feature>
<evidence type="ECO:0000313" key="7">
    <source>
        <dbReference type="EMBL" id="MEW9854687.1"/>
    </source>
</evidence>
<comment type="subcellular location">
    <subcellularLocation>
        <location evidence="1">Cell membrane</location>
        <topology evidence="1">Multi-pass membrane protein</topology>
    </subcellularLocation>
</comment>
<keyword evidence="5 6" id="KW-0472">Membrane</keyword>
<dbReference type="PANTHER" id="PTHR30250">
    <property type="entry name" value="PST FAMILY PREDICTED COLANIC ACID TRANSPORTER"/>
    <property type="match status" value="1"/>
</dbReference>
<feature type="transmembrane region" description="Helical" evidence="6">
    <location>
        <begin position="317"/>
        <end position="338"/>
    </location>
</feature>
<dbReference type="InterPro" id="IPR050833">
    <property type="entry name" value="Poly_Biosynth_Transport"/>
</dbReference>
<feature type="transmembrane region" description="Helical" evidence="6">
    <location>
        <begin position="160"/>
        <end position="183"/>
    </location>
</feature>
<evidence type="ECO:0000313" key="8">
    <source>
        <dbReference type="Proteomes" id="UP001556118"/>
    </source>
</evidence>
<dbReference type="EMBL" id="JBFNXR010000021">
    <property type="protein sequence ID" value="MEW9854687.1"/>
    <property type="molecule type" value="Genomic_DNA"/>
</dbReference>
<comment type="caution">
    <text evidence="7">The sequence shown here is derived from an EMBL/GenBank/DDBJ whole genome shotgun (WGS) entry which is preliminary data.</text>
</comment>
<keyword evidence="3 6" id="KW-0812">Transmembrane</keyword>
<evidence type="ECO:0000256" key="6">
    <source>
        <dbReference type="SAM" id="Phobius"/>
    </source>
</evidence>
<feature type="transmembrane region" description="Helical" evidence="6">
    <location>
        <begin position="20"/>
        <end position="40"/>
    </location>
</feature>
<feature type="transmembrane region" description="Helical" evidence="6">
    <location>
        <begin position="381"/>
        <end position="402"/>
    </location>
</feature>
<dbReference type="PANTHER" id="PTHR30250:SF31">
    <property type="entry name" value="INNER MEMBRANE PROTEIN YGHQ"/>
    <property type="match status" value="1"/>
</dbReference>
<dbReference type="RefSeq" id="WP_367771021.1">
    <property type="nucleotide sequence ID" value="NZ_JBFNXR010000021.1"/>
</dbReference>
<name>A0ABV3R9C3_9SPHN</name>
<dbReference type="Proteomes" id="UP001556118">
    <property type="component" value="Unassembled WGS sequence"/>
</dbReference>
<evidence type="ECO:0000256" key="1">
    <source>
        <dbReference type="ARBA" id="ARBA00004651"/>
    </source>
</evidence>
<evidence type="ECO:0000256" key="3">
    <source>
        <dbReference type="ARBA" id="ARBA00022692"/>
    </source>
</evidence>
<dbReference type="InterPro" id="IPR002797">
    <property type="entry name" value="Polysacc_synth"/>
</dbReference>
<keyword evidence="8" id="KW-1185">Reference proteome</keyword>
<sequence length="447" mass="47630">MPADRAKSSSPLARIMANTAWLIGGKGFGAVCSIVYLAILTRTLGLKGFGHFALIFSTAEALIAVAGFQTWRVVVRYGASHVHDKNWAAFGRLGMLAGMLDAVGAVCGCILAAVVFFGFAHLLELNTDYILPGFLFCCASLWALVSAPTGIVRTLNQFQMAVYVEAVVPLGRLIGAVTVWLTGPSVERFLIVWAVVDLLEAVCYWAMARRLCPEAVRLSYLRDYRQTLRENAGLWRFFFVTYAGSTLDAVTKNGPLLIVGAILGTRAAGLYRLANQLSQALSKFSTLLTRAVYAEISRMRVASTLQEFRRLALQTSLIAGAGGVVVVVIALTAGRSLLGLIGGEAFEGGAAILVPLAIAASFDLASVAFEPVLHSTGRAQLSLMARLIAIVALGVGLWFLIWTGPSGAAWAVALEAAALYVAMGLMAFVTLRRIKGDEPLRPASTPS</sequence>